<evidence type="ECO:0000256" key="7">
    <source>
        <dbReference type="ARBA" id="ARBA00024910"/>
    </source>
</evidence>
<comment type="subcellular location">
    <subcellularLocation>
        <location evidence="1">Cytoplasm</location>
    </subcellularLocation>
</comment>
<dbReference type="SUPFAM" id="SSF102829">
    <property type="entry name" value="Cell division protein ZapA-like"/>
    <property type="match status" value="1"/>
</dbReference>
<keyword evidence="4 10" id="KW-0132">Cell division</keyword>
<reference evidence="10 11" key="1">
    <citation type="journal article" date="2018" name="Int. J. Syst. Evol. Microbiol.">
        <title>Methylomusa anaerophila gen. nov., sp. nov., an anaerobic methanol-utilizing bacterium isolated from a microbial fuel cell.</title>
        <authorList>
            <person name="Amano N."/>
            <person name="Yamamuro A."/>
            <person name="Miyahara M."/>
            <person name="Kouzuma A."/>
            <person name="Abe T."/>
            <person name="Watanabe K."/>
        </authorList>
    </citation>
    <scope>NUCLEOTIDE SEQUENCE [LARGE SCALE GENOMIC DNA]</scope>
    <source>
        <strain evidence="10 11">MMFC1</strain>
    </source>
</reference>
<dbReference type="AlphaFoldDB" id="A0A348AP42"/>
<dbReference type="GO" id="GO:0000917">
    <property type="term" value="P:division septum assembly"/>
    <property type="evidence" value="ECO:0007669"/>
    <property type="project" value="UniProtKB-KW"/>
</dbReference>
<dbReference type="Proteomes" id="UP000276437">
    <property type="component" value="Chromosome"/>
</dbReference>
<keyword evidence="6" id="KW-0131">Cell cycle</keyword>
<evidence type="ECO:0000256" key="4">
    <source>
        <dbReference type="ARBA" id="ARBA00022618"/>
    </source>
</evidence>
<evidence type="ECO:0000256" key="2">
    <source>
        <dbReference type="ARBA" id="ARBA00015195"/>
    </source>
</evidence>
<evidence type="ECO:0000256" key="8">
    <source>
        <dbReference type="ARBA" id="ARBA00026068"/>
    </source>
</evidence>
<sequence>MAEKTNRVTVEIFGENYALKGNVEPEQVVQLAAILDKRMKKIARSNPKLPPIKVAVLAALHIVDEYLKLEEDYIALIDEMKK</sequence>
<dbReference type="GO" id="GO:0000921">
    <property type="term" value="P:septin ring assembly"/>
    <property type="evidence" value="ECO:0007669"/>
    <property type="project" value="TreeGrafter"/>
</dbReference>
<dbReference type="RefSeq" id="WP_126309752.1">
    <property type="nucleotide sequence ID" value="NZ_AP018449.1"/>
</dbReference>
<gene>
    <name evidence="10" type="primary">zapA</name>
    <name evidence="10" type="ORF">MAMMFC1_03548</name>
</gene>
<dbReference type="GO" id="GO:0030428">
    <property type="term" value="C:cell septum"/>
    <property type="evidence" value="ECO:0007669"/>
    <property type="project" value="TreeGrafter"/>
</dbReference>
<keyword evidence="3" id="KW-0963">Cytoplasm</keyword>
<dbReference type="Pfam" id="PF05164">
    <property type="entry name" value="ZapA"/>
    <property type="match status" value="1"/>
</dbReference>
<dbReference type="GO" id="GO:0043093">
    <property type="term" value="P:FtsZ-dependent cytokinesis"/>
    <property type="evidence" value="ECO:0007669"/>
    <property type="project" value="TreeGrafter"/>
</dbReference>
<evidence type="ECO:0000256" key="5">
    <source>
        <dbReference type="ARBA" id="ARBA00023210"/>
    </source>
</evidence>
<comment type="subunit">
    <text evidence="8">Homodimer. Interacts with FtsZ.</text>
</comment>
<keyword evidence="5" id="KW-0717">Septation</keyword>
<dbReference type="InterPro" id="IPR053712">
    <property type="entry name" value="Bac_CellDiv_Activator"/>
</dbReference>
<dbReference type="GO" id="GO:0005829">
    <property type="term" value="C:cytosol"/>
    <property type="evidence" value="ECO:0007669"/>
    <property type="project" value="TreeGrafter"/>
</dbReference>
<evidence type="ECO:0000313" key="11">
    <source>
        <dbReference type="Proteomes" id="UP000276437"/>
    </source>
</evidence>
<dbReference type="InterPro" id="IPR036192">
    <property type="entry name" value="Cell_div_ZapA-like_sf"/>
</dbReference>
<comment type="function">
    <text evidence="7">Activator of cell division through the inhibition of FtsZ GTPase activity, therefore promoting FtsZ assembly into bundles of protofilaments necessary for the formation of the division Z ring. It is recruited early at mid-cell but it is not essential for cell division.</text>
</comment>
<proteinExistence type="predicted"/>
<dbReference type="PANTHER" id="PTHR34981:SF1">
    <property type="entry name" value="CELL DIVISION PROTEIN ZAPA"/>
    <property type="match status" value="1"/>
</dbReference>
<evidence type="ECO:0000256" key="9">
    <source>
        <dbReference type="ARBA" id="ARBA00033158"/>
    </source>
</evidence>
<keyword evidence="11" id="KW-1185">Reference proteome</keyword>
<dbReference type="EMBL" id="AP018449">
    <property type="protein sequence ID" value="BBB92840.1"/>
    <property type="molecule type" value="Genomic_DNA"/>
</dbReference>
<dbReference type="PANTHER" id="PTHR34981">
    <property type="entry name" value="CELL DIVISION PROTEIN ZAPA"/>
    <property type="match status" value="1"/>
</dbReference>
<dbReference type="GO" id="GO:0032153">
    <property type="term" value="C:cell division site"/>
    <property type="evidence" value="ECO:0007669"/>
    <property type="project" value="TreeGrafter"/>
</dbReference>
<evidence type="ECO:0000256" key="3">
    <source>
        <dbReference type="ARBA" id="ARBA00022490"/>
    </source>
</evidence>
<protein>
    <recommendedName>
        <fullName evidence="2">Cell division protein ZapA</fullName>
    </recommendedName>
    <alternativeName>
        <fullName evidence="9">Z ring-associated protein ZapA</fullName>
    </alternativeName>
</protein>
<evidence type="ECO:0000313" key="10">
    <source>
        <dbReference type="EMBL" id="BBB92840.1"/>
    </source>
</evidence>
<accession>A0A348AP42</accession>
<dbReference type="KEGG" id="mana:MAMMFC1_03548"/>
<name>A0A348AP42_9FIRM</name>
<organism evidence="10 11">
    <name type="scientific">Methylomusa anaerophila</name>
    <dbReference type="NCBI Taxonomy" id="1930071"/>
    <lineage>
        <taxon>Bacteria</taxon>
        <taxon>Bacillati</taxon>
        <taxon>Bacillota</taxon>
        <taxon>Negativicutes</taxon>
        <taxon>Selenomonadales</taxon>
        <taxon>Sporomusaceae</taxon>
        <taxon>Methylomusa</taxon>
    </lineage>
</organism>
<evidence type="ECO:0000256" key="6">
    <source>
        <dbReference type="ARBA" id="ARBA00023306"/>
    </source>
</evidence>
<dbReference type="Gene3D" id="6.10.250.790">
    <property type="match status" value="1"/>
</dbReference>
<evidence type="ECO:0000256" key="1">
    <source>
        <dbReference type="ARBA" id="ARBA00004496"/>
    </source>
</evidence>
<dbReference type="InterPro" id="IPR007838">
    <property type="entry name" value="Cell_div_ZapA-like"/>
</dbReference>
<dbReference type="OrthoDB" id="9808604at2"/>